<proteinExistence type="predicted"/>
<evidence type="ECO:0000313" key="2">
    <source>
        <dbReference type="Proteomes" id="UP001168883"/>
    </source>
</evidence>
<dbReference type="RefSeq" id="WP_281281561.1">
    <property type="nucleotide sequence ID" value="NZ_JAUMKJ010000102.1"/>
</dbReference>
<reference evidence="1" key="1">
    <citation type="submission" date="2023-07" db="EMBL/GenBank/DDBJ databases">
        <authorList>
            <person name="Aktuganov G."/>
            <person name="Boyko T."/>
            <person name="Delegan Y."/>
            <person name="Galimzianova N."/>
            <person name="Gilvanova E."/>
            <person name="Korobov V."/>
            <person name="Kuzmina L."/>
            <person name="Melentiev A."/>
            <person name="Milman P."/>
            <person name="Ryabova A."/>
            <person name="Stupak E."/>
            <person name="Yasakov T."/>
            <person name="Zharikova N."/>
            <person name="Zhurenko E."/>
        </authorList>
    </citation>
    <scope>NUCLEOTIDE SEQUENCE</scope>
    <source>
        <strain evidence="1">IB-739</strain>
    </source>
</reference>
<sequence>MKAYILAMVIALGLFSTAGPFIPGPSDGPVFKPLDHHGTEG</sequence>
<gene>
    <name evidence="1" type="ORF">Q3C12_34545</name>
</gene>
<organism evidence="1 2">
    <name type="scientific">Paenibacillus ehimensis</name>
    <dbReference type="NCBI Taxonomy" id="79264"/>
    <lineage>
        <taxon>Bacteria</taxon>
        <taxon>Bacillati</taxon>
        <taxon>Bacillota</taxon>
        <taxon>Bacilli</taxon>
        <taxon>Bacillales</taxon>
        <taxon>Paenibacillaceae</taxon>
        <taxon>Paenibacillus</taxon>
    </lineage>
</organism>
<keyword evidence="2" id="KW-1185">Reference proteome</keyword>
<evidence type="ECO:0000313" key="1">
    <source>
        <dbReference type="EMBL" id="MDO3682118.1"/>
    </source>
</evidence>
<accession>A0ABT8VMB0</accession>
<protein>
    <submittedName>
        <fullName evidence="1">Uncharacterized protein</fullName>
    </submittedName>
</protein>
<comment type="caution">
    <text evidence="1">The sequence shown here is derived from an EMBL/GenBank/DDBJ whole genome shotgun (WGS) entry which is preliminary data.</text>
</comment>
<dbReference type="Proteomes" id="UP001168883">
    <property type="component" value="Unassembled WGS sequence"/>
</dbReference>
<name>A0ABT8VMB0_9BACL</name>
<dbReference type="EMBL" id="JAUMKJ010000102">
    <property type="protein sequence ID" value="MDO3682118.1"/>
    <property type="molecule type" value="Genomic_DNA"/>
</dbReference>